<proteinExistence type="predicted"/>
<evidence type="ECO:0000256" key="6">
    <source>
        <dbReference type="ARBA" id="ARBA00022989"/>
    </source>
</evidence>
<evidence type="ECO:0000256" key="4">
    <source>
        <dbReference type="ARBA" id="ARBA00022519"/>
    </source>
</evidence>
<dbReference type="EMBL" id="UINC01023983">
    <property type="protein sequence ID" value="SVA96750.1"/>
    <property type="molecule type" value="Genomic_DNA"/>
</dbReference>
<sequence length="174" mass="18968">MYSCGRRRLSAMDNKKRSFLSATMGFTLVELTIIIVLIAIFAAIAMTRVRSGLSNIQVQVAIDQITSDIDLAKSMAFARHDTITIVYAPAQERYSIYTGPDGSRTIISDFPYSESGVISFDNARFIDVDITGASFNGSPELQFLPLGEPKTGGSVTLNSKTITIANLTGRWSLD</sequence>
<reference evidence="10" key="1">
    <citation type="submission" date="2018-05" db="EMBL/GenBank/DDBJ databases">
        <authorList>
            <person name="Lanie J.A."/>
            <person name="Ng W.-L."/>
            <person name="Kazmierczak K.M."/>
            <person name="Andrzejewski T.M."/>
            <person name="Davidsen T.M."/>
            <person name="Wayne K.J."/>
            <person name="Tettelin H."/>
            <person name="Glass J.I."/>
            <person name="Rusch D."/>
            <person name="Podicherti R."/>
            <person name="Tsui H.-C.T."/>
            <person name="Winkler M.E."/>
        </authorList>
    </citation>
    <scope>NUCLEOTIDE SEQUENCE</scope>
</reference>
<dbReference type="AlphaFoldDB" id="A0A382A5E1"/>
<feature type="domain" description="General secretion pathway GspH" evidence="9">
    <location>
        <begin position="61"/>
        <end position="159"/>
    </location>
</feature>
<dbReference type="GO" id="GO:0015628">
    <property type="term" value="P:protein secretion by the type II secretion system"/>
    <property type="evidence" value="ECO:0007669"/>
    <property type="project" value="InterPro"/>
</dbReference>
<evidence type="ECO:0000256" key="5">
    <source>
        <dbReference type="ARBA" id="ARBA00022692"/>
    </source>
</evidence>
<name>A0A382A5E1_9ZZZZ</name>
<dbReference type="InterPro" id="IPR022346">
    <property type="entry name" value="T2SS_GspH"/>
</dbReference>
<keyword evidence="6 8" id="KW-1133">Transmembrane helix</keyword>
<keyword evidence="5 8" id="KW-0812">Transmembrane</keyword>
<dbReference type="SUPFAM" id="SSF54523">
    <property type="entry name" value="Pili subunits"/>
    <property type="match status" value="1"/>
</dbReference>
<gene>
    <name evidence="10" type="ORF">METZ01_LOCUS149604</name>
</gene>
<evidence type="ECO:0000256" key="7">
    <source>
        <dbReference type="ARBA" id="ARBA00023136"/>
    </source>
</evidence>
<dbReference type="Gene3D" id="3.30.700.10">
    <property type="entry name" value="Glycoprotein, Type 4 Pilin"/>
    <property type="match status" value="1"/>
</dbReference>
<dbReference type="Pfam" id="PF12019">
    <property type="entry name" value="GspH"/>
    <property type="match status" value="1"/>
</dbReference>
<organism evidence="10">
    <name type="scientific">marine metagenome</name>
    <dbReference type="NCBI Taxonomy" id="408172"/>
    <lineage>
        <taxon>unclassified sequences</taxon>
        <taxon>metagenomes</taxon>
        <taxon>ecological metagenomes</taxon>
    </lineage>
</organism>
<dbReference type="GO" id="GO:0015627">
    <property type="term" value="C:type II protein secretion system complex"/>
    <property type="evidence" value="ECO:0007669"/>
    <property type="project" value="InterPro"/>
</dbReference>
<feature type="transmembrane region" description="Helical" evidence="8">
    <location>
        <begin position="20"/>
        <end position="46"/>
    </location>
</feature>
<comment type="subcellular location">
    <subcellularLocation>
        <location evidence="1">Cell inner membrane</location>
        <topology evidence="1">Single-pass membrane protein</topology>
    </subcellularLocation>
</comment>
<evidence type="ECO:0000259" key="9">
    <source>
        <dbReference type="Pfam" id="PF12019"/>
    </source>
</evidence>
<evidence type="ECO:0000256" key="1">
    <source>
        <dbReference type="ARBA" id="ARBA00004377"/>
    </source>
</evidence>
<evidence type="ECO:0000256" key="2">
    <source>
        <dbReference type="ARBA" id="ARBA00022475"/>
    </source>
</evidence>
<protein>
    <recommendedName>
        <fullName evidence="9">General secretion pathway GspH domain-containing protein</fullName>
    </recommendedName>
</protein>
<evidence type="ECO:0000256" key="8">
    <source>
        <dbReference type="SAM" id="Phobius"/>
    </source>
</evidence>
<dbReference type="GO" id="GO:0005886">
    <property type="term" value="C:plasma membrane"/>
    <property type="evidence" value="ECO:0007669"/>
    <property type="project" value="UniProtKB-SubCell"/>
</dbReference>
<keyword evidence="7 8" id="KW-0472">Membrane</keyword>
<accession>A0A382A5E1</accession>
<dbReference type="InterPro" id="IPR045584">
    <property type="entry name" value="Pilin-like"/>
</dbReference>
<keyword evidence="3" id="KW-0488">Methylation</keyword>
<evidence type="ECO:0000313" key="10">
    <source>
        <dbReference type="EMBL" id="SVA96750.1"/>
    </source>
</evidence>
<evidence type="ECO:0000256" key="3">
    <source>
        <dbReference type="ARBA" id="ARBA00022481"/>
    </source>
</evidence>
<keyword evidence="2" id="KW-1003">Cell membrane</keyword>
<keyword evidence="4" id="KW-0997">Cell inner membrane</keyword>